<dbReference type="Gene3D" id="1.10.10.60">
    <property type="entry name" value="Homeodomain-like"/>
    <property type="match status" value="1"/>
</dbReference>
<sequence>MAEEGTVVWNRERRAPRRQSLDVDRIVAASVALADAEGLDALSMRRVAADLGTGTTSLYRHVAGRDELVDLMTDAVQGEAPPVALTGDWRSDLRAVAHRQRAALLCHPWLGPVMATRPALGPNSLRQMDTALGAAGALTDDITLASDVMAVVVDYVVGAVSRELAELQARRRTGITEQEWRASVGPYIRQVVASGEYPRFARRVVEAADHTAEELFAFGLSCVLDGIAARVASSPPTAGP</sequence>
<dbReference type="AlphaFoldDB" id="A0A8J7GKZ2"/>
<reference evidence="7" key="1">
    <citation type="submission" date="2020-11" db="EMBL/GenBank/DDBJ databases">
        <title>Sequencing the genomes of 1000 actinobacteria strains.</title>
        <authorList>
            <person name="Klenk H.-P."/>
        </authorList>
    </citation>
    <scope>NUCLEOTIDE SEQUENCE</scope>
    <source>
        <strain evidence="7">DSM 45356</strain>
    </source>
</reference>
<dbReference type="Gene3D" id="1.10.357.10">
    <property type="entry name" value="Tetracycline Repressor, domain 2"/>
    <property type="match status" value="1"/>
</dbReference>
<proteinExistence type="predicted"/>
<dbReference type="GO" id="GO:0003700">
    <property type="term" value="F:DNA-binding transcription factor activity"/>
    <property type="evidence" value="ECO:0007669"/>
    <property type="project" value="TreeGrafter"/>
</dbReference>
<dbReference type="GO" id="GO:0000976">
    <property type="term" value="F:transcription cis-regulatory region binding"/>
    <property type="evidence" value="ECO:0007669"/>
    <property type="project" value="TreeGrafter"/>
</dbReference>
<dbReference type="PRINTS" id="PR00400">
    <property type="entry name" value="TETREPRESSOR"/>
</dbReference>
<dbReference type="InterPro" id="IPR001647">
    <property type="entry name" value="HTH_TetR"/>
</dbReference>
<dbReference type="Pfam" id="PF02909">
    <property type="entry name" value="TetR_C_1"/>
    <property type="match status" value="1"/>
</dbReference>
<dbReference type="InterPro" id="IPR036271">
    <property type="entry name" value="Tet_transcr_reg_TetR-rel_C_sf"/>
</dbReference>
<dbReference type="InterPro" id="IPR004111">
    <property type="entry name" value="Repressor_TetR_C"/>
</dbReference>
<evidence type="ECO:0000313" key="7">
    <source>
        <dbReference type="EMBL" id="MBG6134894.1"/>
    </source>
</evidence>
<dbReference type="GO" id="GO:0046677">
    <property type="term" value="P:response to antibiotic"/>
    <property type="evidence" value="ECO:0007669"/>
    <property type="project" value="InterPro"/>
</dbReference>
<feature type="domain" description="HTH tetR-type" evidence="6">
    <location>
        <begin position="20"/>
        <end position="80"/>
    </location>
</feature>
<evidence type="ECO:0000256" key="4">
    <source>
        <dbReference type="ARBA" id="ARBA00023163"/>
    </source>
</evidence>
<dbReference type="RefSeq" id="WP_197002075.1">
    <property type="nucleotide sequence ID" value="NZ_BONS01000004.1"/>
</dbReference>
<evidence type="ECO:0000256" key="2">
    <source>
        <dbReference type="ARBA" id="ARBA00023015"/>
    </source>
</evidence>
<dbReference type="Proteomes" id="UP000622552">
    <property type="component" value="Unassembled WGS sequence"/>
</dbReference>
<accession>A0A8J7GKZ2</accession>
<dbReference type="InterPro" id="IPR003012">
    <property type="entry name" value="Tet_transcr_reg_TetR"/>
</dbReference>
<protein>
    <submittedName>
        <fullName evidence="7">AcrR family transcriptional regulator</fullName>
    </submittedName>
</protein>
<dbReference type="PANTHER" id="PTHR30055:SF151">
    <property type="entry name" value="TRANSCRIPTIONAL REGULATORY PROTEIN"/>
    <property type="match status" value="1"/>
</dbReference>
<dbReference type="InterPro" id="IPR009057">
    <property type="entry name" value="Homeodomain-like_sf"/>
</dbReference>
<evidence type="ECO:0000259" key="6">
    <source>
        <dbReference type="PROSITE" id="PS50977"/>
    </source>
</evidence>
<keyword evidence="8" id="KW-1185">Reference proteome</keyword>
<organism evidence="7 8">
    <name type="scientific">Longispora fulva</name>
    <dbReference type="NCBI Taxonomy" id="619741"/>
    <lineage>
        <taxon>Bacteria</taxon>
        <taxon>Bacillati</taxon>
        <taxon>Actinomycetota</taxon>
        <taxon>Actinomycetes</taxon>
        <taxon>Micromonosporales</taxon>
        <taxon>Micromonosporaceae</taxon>
        <taxon>Longispora</taxon>
    </lineage>
</organism>
<dbReference type="GO" id="GO:0045892">
    <property type="term" value="P:negative regulation of DNA-templated transcription"/>
    <property type="evidence" value="ECO:0007669"/>
    <property type="project" value="InterPro"/>
</dbReference>
<comment type="caution">
    <text evidence="7">The sequence shown here is derived from an EMBL/GenBank/DDBJ whole genome shotgun (WGS) entry which is preliminary data.</text>
</comment>
<dbReference type="EMBL" id="JADOUF010000001">
    <property type="protein sequence ID" value="MBG6134894.1"/>
    <property type="molecule type" value="Genomic_DNA"/>
</dbReference>
<evidence type="ECO:0000256" key="3">
    <source>
        <dbReference type="ARBA" id="ARBA00023125"/>
    </source>
</evidence>
<gene>
    <name evidence="7" type="ORF">IW245_001088</name>
</gene>
<feature type="DNA-binding region" description="H-T-H motif" evidence="5">
    <location>
        <begin position="43"/>
        <end position="62"/>
    </location>
</feature>
<evidence type="ECO:0000256" key="5">
    <source>
        <dbReference type="PROSITE-ProRule" id="PRU00335"/>
    </source>
</evidence>
<keyword evidence="2" id="KW-0805">Transcription regulation</keyword>
<name>A0A8J7GKZ2_9ACTN</name>
<dbReference type="Pfam" id="PF00440">
    <property type="entry name" value="TetR_N"/>
    <property type="match status" value="1"/>
</dbReference>
<keyword evidence="4" id="KW-0804">Transcription</keyword>
<dbReference type="SUPFAM" id="SSF48498">
    <property type="entry name" value="Tetracyclin repressor-like, C-terminal domain"/>
    <property type="match status" value="1"/>
</dbReference>
<dbReference type="InterPro" id="IPR050109">
    <property type="entry name" value="HTH-type_TetR-like_transc_reg"/>
</dbReference>
<evidence type="ECO:0000256" key="1">
    <source>
        <dbReference type="ARBA" id="ARBA00022491"/>
    </source>
</evidence>
<dbReference type="PANTHER" id="PTHR30055">
    <property type="entry name" value="HTH-TYPE TRANSCRIPTIONAL REGULATOR RUTR"/>
    <property type="match status" value="1"/>
</dbReference>
<keyword evidence="1" id="KW-0678">Repressor</keyword>
<dbReference type="SUPFAM" id="SSF46689">
    <property type="entry name" value="Homeodomain-like"/>
    <property type="match status" value="1"/>
</dbReference>
<evidence type="ECO:0000313" key="8">
    <source>
        <dbReference type="Proteomes" id="UP000622552"/>
    </source>
</evidence>
<dbReference type="PROSITE" id="PS50977">
    <property type="entry name" value="HTH_TETR_2"/>
    <property type="match status" value="1"/>
</dbReference>
<keyword evidence="3 5" id="KW-0238">DNA-binding</keyword>